<evidence type="ECO:0000256" key="9">
    <source>
        <dbReference type="SAM" id="SignalP"/>
    </source>
</evidence>
<dbReference type="UniPathway" id="UPA00603">
    <property type="reaction ID" value="UER00660"/>
</dbReference>
<evidence type="ECO:0000256" key="8">
    <source>
        <dbReference type="RuleBase" id="RU366009"/>
    </source>
</evidence>
<comment type="caution">
    <text evidence="11">The sequence shown here is derived from an EMBL/GenBank/DDBJ whole genome shotgun (WGS) entry which is preliminary data.</text>
</comment>
<comment type="catalytic activity">
    <reaction evidence="6 8">
        <text>guanine + H2O + H(+) = xanthine + NH4(+)</text>
        <dbReference type="Rhea" id="RHEA:14665"/>
        <dbReference type="ChEBI" id="CHEBI:15377"/>
        <dbReference type="ChEBI" id="CHEBI:15378"/>
        <dbReference type="ChEBI" id="CHEBI:16235"/>
        <dbReference type="ChEBI" id="CHEBI:17712"/>
        <dbReference type="ChEBI" id="CHEBI:28938"/>
        <dbReference type="EC" id="3.5.4.3"/>
    </reaction>
</comment>
<dbReference type="STRING" id="1314790.A0A1Y1X7S6"/>
<dbReference type="Gene3D" id="3.20.20.140">
    <property type="entry name" value="Metal-dependent hydrolases"/>
    <property type="match status" value="1"/>
</dbReference>
<dbReference type="EC" id="3.5.4.3" evidence="8"/>
<evidence type="ECO:0000256" key="3">
    <source>
        <dbReference type="ARBA" id="ARBA00022723"/>
    </source>
</evidence>
<dbReference type="Gene3D" id="2.30.40.10">
    <property type="entry name" value="Urease, subunit C, domain 1"/>
    <property type="match status" value="1"/>
</dbReference>
<dbReference type="InterPro" id="IPR006680">
    <property type="entry name" value="Amidohydro-rel"/>
</dbReference>
<dbReference type="InterPro" id="IPR011059">
    <property type="entry name" value="Metal-dep_hydrolase_composite"/>
</dbReference>
<feature type="signal peptide" evidence="9">
    <location>
        <begin position="1"/>
        <end position="19"/>
    </location>
</feature>
<dbReference type="FunCoup" id="A0A1Y1X7S6">
    <property type="interactions" value="525"/>
</dbReference>
<keyword evidence="3 8" id="KW-0479">Metal-binding</keyword>
<evidence type="ECO:0000256" key="7">
    <source>
        <dbReference type="ARBA" id="ARBA00056079"/>
    </source>
</evidence>
<feature type="chain" id="PRO_5012078804" description="Guanine deaminase" evidence="9">
    <location>
        <begin position="20"/>
        <end position="455"/>
    </location>
</feature>
<dbReference type="InterPro" id="IPR032466">
    <property type="entry name" value="Metal_Hydrolase"/>
</dbReference>
<accession>A0A1Y1X7S6</accession>
<proteinExistence type="inferred from homology"/>
<dbReference type="InParanoid" id="A0A1Y1X7S6"/>
<dbReference type="NCBIfam" id="TIGR02967">
    <property type="entry name" value="guan_deamin"/>
    <property type="match status" value="1"/>
</dbReference>
<organism evidence="11 12">
    <name type="scientific">Basidiobolus meristosporus CBS 931.73</name>
    <dbReference type="NCBI Taxonomy" id="1314790"/>
    <lineage>
        <taxon>Eukaryota</taxon>
        <taxon>Fungi</taxon>
        <taxon>Fungi incertae sedis</taxon>
        <taxon>Zoopagomycota</taxon>
        <taxon>Entomophthoromycotina</taxon>
        <taxon>Basidiobolomycetes</taxon>
        <taxon>Basidiobolales</taxon>
        <taxon>Basidiobolaceae</taxon>
        <taxon>Basidiobolus</taxon>
    </lineage>
</organism>
<dbReference type="SUPFAM" id="SSF51338">
    <property type="entry name" value="Composite domain of metallo-dependent hydrolases"/>
    <property type="match status" value="1"/>
</dbReference>
<comment type="function">
    <text evidence="7 8">Catalyzes the hydrolytic deamination of guanine, producing xanthine and ammonia.</text>
</comment>
<dbReference type="Proteomes" id="UP000193498">
    <property type="component" value="Unassembled WGS sequence"/>
</dbReference>
<comment type="similarity">
    <text evidence="2 8">Belongs to the metallo-dependent hydrolases superfamily. ATZ/TRZ family.</text>
</comment>
<dbReference type="Pfam" id="PF01979">
    <property type="entry name" value="Amidohydro_1"/>
    <property type="match status" value="1"/>
</dbReference>
<dbReference type="SUPFAM" id="SSF51556">
    <property type="entry name" value="Metallo-dependent hydrolases"/>
    <property type="match status" value="1"/>
</dbReference>
<gene>
    <name evidence="11" type="ORF">K493DRAFT_361694</name>
</gene>
<feature type="domain" description="Amidohydrolase-related" evidence="10">
    <location>
        <begin position="83"/>
        <end position="450"/>
    </location>
</feature>
<protein>
    <recommendedName>
        <fullName evidence="8">Guanine deaminase</fullName>
        <shortName evidence="8">Guanase</shortName>
        <ecNumber evidence="8">3.5.4.3</ecNumber>
    </recommendedName>
    <alternativeName>
        <fullName evidence="8">Guanine aminohydrolase</fullName>
    </alternativeName>
</protein>
<dbReference type="AlphaFoldDB" id="A0A1Y1X7S6"/>
<evidence type="ECO:0000256" key="4">
    <source>
        <dbReference type="ARBA" id="ARBA00022801"/>
    </source>
</evidence>
<comment type="cofactor">
    <cofactor evidence="8">
        <name>Zn(2+)</name>
        <dbReference type="ChEBI" id="CHEBI:29105"/>
    </cofactor>
    <text evidence="8">Binds 1 zinc ion per subunit.</text>
</comment>
<keyword evidence="4 8" id="KW-0378">Hydrolase</keyword>
<evidence type="ECO:0000256" key="1">
    <source>
        <dbReference type="ARBA" id="ARBA00004984"/>
    </source>
</evidence>
<dbReference type="PANTHER" id="PTHR11271:SF6">
    <property type="entry name" value="GUANINE DEAMINASE"/>
    <property type="match status" value="1"/>
</dbReference>
<name>A0A1Y1X7S6_9FUNG</name>
<dbReference type="InterPro" id="IPR014311">
    <property type="entry name" value="Guanine_deaminase"/>
</dbReference>
<dbReference type="GO" id="GO:0006147">
    <property type="term" value="P:guanine catabolic process"/>
    <property type="evidence" value="ECO:0007669"/>
    <property type="project" value="UniProtKB-UniRule"/>
</dbReference>
<dbReference type="FunFam" id="3.20.20.140:FF:000022">
    <property type="entry name" value="Guanine deaminase"/>
    <property type="match status" value="1"/>
</dbReference>
<dbReference type="EMBL" id="MCFE01000692">
    <property type="protein sequence ID" value="ORX81768.1"/>
    <property type="molecule type" value="Genomic_DNA"/>
</dbReference>
<keyword evidence="9" id="KW-0732">Signal</keyword>
<evidence type="ECO:0000313" key="12">
    <source>
        <dbReference type="Proteomes" id="UP000193498"/>
    </source>
</evidence>
<dbReference type="GO" id="GO:0008892">
    <property type="term" value="F:guanine deaminase activity"/>
    <property type="evidence" value="ECO:0007669"/>
    <property type="project" value="UniProtKB-UniRule"/>
</dbReference>
<evidence type="ECO:0000256" key="6">
    <source>
        <dbReference type="ARBA" id="ARBA00051148"/>
    </source>
</evidence>
<reference evidence="11 12" key="1">
    <citation type="submission" date="2016-07" db="EMBL/GenBank/DDBJ databases">
        <title>Pervasive Adenine N6-methylation of Active Genes in Fungi.</title>
        <authorList>
            <consortium name="DOE Joint Genome Institute"/>
            <person name="Mondo S.J."/>
            <person name="Dannebaum R.O."/>
            <person name="Kuo R.C."/>
            <person name="Labutti K."/>
            <person name="Haridas S."/>
            <person name="Kuo A."/>
            <person name="Salamov A."/>
            <person name="Ahrendt S.R."/>
            <person name="Lipzen A."/>
            <person name="Sullivan W."/>
            <person name="Andreopoulos W.B."/>
            <person name="Clum A."/>
            <person name="Lindquist E."/>
            <person name="Daum C."/>
            <person name="Ramamoorthy G.K."/>
            <person name="Gryganskyi A."/>
            <person name="Culley D."/>
            <person name="Magnuson J.K."/>
            <person name="James T.Y."/>
            <person name="O'Malley M.A."/>
            <person name="Stajich J.E."/>
            <person name="Spatafora J.W."/>
            <person name="Visel A."/>
            <person name="Grigoriev I.V."/>
        </authorList>
    </citation>
    <scope>NUCLEOTIDE SEQUENCE [LARGE SCALE GENOMIC DNA]</scope>
    <source>
        <strain evidence="11 12">CBS 931.73</strain>
    </source>
</reference>
<keyword evidence="12" id="KW-1185">Reference proteome</keyword>
<dbReference type="InterPro" id="IPR051607">
    <property type="entry name" value="Metallo-dep_hydrolases"/>
</dbReference>
<keyword evidence="5 8" id="KW-0862">Zinc</keyword>
<evidence type="ECO:0000256" key="2">
    <source>
        <dbReference type="ARBA" id="ARBA00006745"/>
    </source>
</evidence>
<dbReference type="PANTHER" id="PTHR11271">
    <property type="entry name" value="GUANINE DEAMINASE"/>
    <property type="match status" value="1"/>
</dbReference>
<dbReference type="GO" id="GO:0008270">
    <property type="term" value="F:zinc ion binding"/>
    <property type="evidence" value="ECO:0007669"/>
    <property type="project" value="UniProtKB-UniRule"/>
</dbReference>
<evidence type="ECO:0000256" key="5">
    <source>
        <dbReference type="ARBA" id="ARBA00022833"/>
    </source>
</evidence>
<dbReference type="GO" id="GO:0005829">
    <property type="term" value="C:cytosol"/>
    <property type="evidence" value="ECO:0007669"/>
    <property type="project" value="TreeGrafter"/>
</dbReference>
<sequence>MYLTSLAIISATLIGSISAQTVFYGNFVHSVNVTSLEHATNGVIAVDRSGKIIQVETNASASQAQQIARKYGVSLFPLGNQKFLMPGLIDTHIHAPQYVFTGSGMDLQLLDWLNTFTFPRESRFNNTNYARSAYSKVIDRVIRSGTTAASYYATIHLEASKALADIVASRGQRAFVGKVNMDRNSPDYLIETTAQSLKDTEAFIQYVQGKKNSRVAPIVTPRFVPSCTSELMRGLSALATKYNVPIQSHLDENLDEIAWVKQLHPDQPDYTSVYDSHGLLTNRTIMAHVVYPSDAERQLLKQRGAGISHCPNSNLSLRSGIAKIRQMLSEGQKLGLGTDVSGGYSPSILNNIRNGYFSAIARSFEHPDDKYLKLAEMFYLATLGGADVLGMKSSIGNFVVGKQFDALIIDPLSHGSPIDLFDHDDIKTTFEKFINNGDDRNIIEVFVDGRSIHRI</sequence>
<dbReference type="OrthoDB" id="194468at2759"/>
<evidence type="ECO:0000313" key="11">
    <source>
        <dbReference type="EMBL" id="ORX81768.1"/>
    </source>
</evidence>
<comment type="pathway">
    <text evidence="1 8">Purine metabolism; guanine degradation; xanthine from guanine: step 1/1.</text>
</comment>
<evidence type="ECO:0000259" key="10">
    <source>
        <dbReference type="Pfam" id="PF01979"/>
    </source>
</evidence>